<evidence type="ECO:0000256" key="1">
    <source>
        <dbReference type="ARBA" id="ARBA00011961"/>
    </source>
</evidence>
<dbReference type="EC" id="2.7.1.172" evidence="1"/>
<keyword evidence="5" id="KW-1185">Reference proteome</keyword>
<feature type="region of interest" description="Disordered" evidence="3">
    <location>
        <begin position="1"/>
        <end position="22"/>
    </location>
</feature>
<gene>
    <name evidence="4" type="ORF">SCAR479_08303</name>
</gene>
<dbReference type="InterPro" id="IPR011009">
    <property type="entry name" value="Kinase-like_dom_sf"/>
</dbReference>
<dbReference type="Gene3D" id="3.90.1200.10">
    <property type="match status" value="1"/>
</dbReference>
<evidence type="ECO:0000256" key="2">
    <source>
        <dbReference type="ARBA" id="ARBA00048655"/>
    </source>
</evidence>
<name>A0ABR2XMX3_9PEZI</name>
<proteinExistence type="predicted"/>
<protein>
    <recommendedName>
        <fullName evidence="1">protein-ribulosamine 3-kinase</fullName>
        <ecNumber evidence="1">2.7.1.172</ecNumber>
    </recommendedName>
</protein>
<comment type="catalytic activity">
    <reaction evidence="2">
        <text>N(6)-D-ribulosyl-L-lysyl-[protein] + ATP = N(6)-(3-O-phospho-D-ribulosyl)-L-lysyl-[protein] + ADP + H(+)</text>
        <dbReference type="Rhea" id="RHEA:48432"/>
        <dbReference type="Rhea" id="RHEA-COMP:12103"/>
        <dbReference type="Rhea" id="RHEA-COMP:12104"/>
        <dbReference type="ChEBI" id="CHEBI:15378"/>
        <dbReference type="ChEBI" id="CHEBI:30616"/>
        <dbReference type="ChEBI" id="CHEBI:90418"/>
        <dbReference type="ChEBI" id="CHEBI:90420"/>
        <dbReference type="ChEBI" id="CHEBI:456216"/>
        <dbReference type="EC" id="2.7.1.172"/>
    </reaction>
    <physiologicalReaction direction="left-to-right" evidence="2">
        <dbReference type="Rhea" id="RHEA:48433"/>
    </physiologicalReaction>
</comment>
<dbReference type="Proteomes" id="UP001465668">
    <property type="component" value="Unassembled WGS sequence"/>
</dbReference>
<dbReference type="PANTHER" id="PTHR12149">
    <property type="entry name" value="FRUCTOSAMINE 3 KINASE-RELATED PROTEIN"/>
    <property type="match status" value="1"/>
</dbReference>
<dbReference type="SUPFAM" id="SSF56112">
    <property type="entry name" value="Protein kinase-like (PK-like)"/>
    <property type="match status" value="1"/>
</dbReference>
<sequence length="361" mass="41507">MADIQHSPAGSRKSGIDREQDTQVDENAFAEQNRQAFQQNATVSQLDPAIAAVLEKDDTILGVHKYGTSTWAETMRIDAERLDGEPRSYFLKTLSVENAAERVYGEFKAMSEIFEALPSIAPRPRGYGEFQNRKGTHFFVCDYLNITHDLPDPERLGKKLAELHHKSRSPNGQFGFHCTTFDGEKPLNTTWDSNWTSFFKRLINDVYQLEKKVNGLWQPLEDVMRITLDKLIPRLLDPLTADGRTIKPCLIHGDLWESNIGTDEDTDEVYIFDACAYYAHHEKEVGIWRVAHHQMTDEKYRREYFKNYPPSEPVEEVDDRNRLYAVETLLVNSLAFPGAKTRQLAYEELKFLINKFLPGSP</sequence>
<dbReference type="EMBL" id="JARVKM010000037">
    <property type="protein sequence ID" value="KAK9775029.1"/>
    <property type="molecule type" value="Genomic_DNA"/>
</dbReference>
<evidence type="ECO:0000313" key="5">
    <source>
        <dbReference type="Proteomes" id="UP001465668"/>
    </source>
</evidence>
<dbReference type="InterPro" id="IPR016477">
    <property type="entry name" value="Fructo-/Ketosamine-3-kinase"/>
</dbReference>
<evidence type="ECO:0000256" key="3">
    <source>
        <dbReference type="SAM" id="MobiDB-lite"/>
    </source>
</evidence>
<reference evidence="4 5" key="1">
    <citation type="submission" date="2024-02" db="EMBL/GenBank/DDBJ databases">
        <title>First draft genome assembly of two strains of Seiridium cardinale.</title>
        <authorList>
            <person name="Emiliani G."/>
            <person name="Scali E."/>
        </authorList>
    </citation>
    <scope>NUCLEOTIDE SEQUENCE [LARGE SCALE GENOMIC DNA]</scope>
    <source>
        <strain evidence="4 5">BM-138-000479</strain>
    </source>
</reference>
<accession>A0ABR2XMX3</accession>
<organism evidence="4 5">
    <name type="scientific">Seiridium cardinale</name>
    <dbReference type="NCBI Taxonomy" id="138064"/>
    <lineage>
        <taxon>Eukaryota</taxon>
        <taxon>Fungi</taxon>
        <taxon>Dikarya</taxon>
        <taxon>Ascomycota</taxon>
        <taxon>Pezizomycotina</taxon>
        <taxon>Sordariomycetes</taxon>
        <taxon>Xylariomycetidae</taxon>
        <taxon>Amphisphaeriales</taxon>
        <taxon>Sporocadaceae</taxon>
        <taxon>Seiridium</taxon>
    </lineage>
</organism>
<comment type="caution">
    <text evidence="4">The sequence shown here is derived from an EMBL/GenBank/DDBJ whole genome shotgun (WGS) entry which is preliminary data.</text>
</comment>
<dbReference type="Pfam" id="PF03881">
    <property type="entry name" value="Fructosamin_kin"/>
    <property type="match status" value="1"/>
</dbReference>
<evidence type="ECO:0000313" key="4">
    <source>
        <dbReference type="EMBL" id="KAK9775029.1"/>
    </source>
</evidence>
<dbReference type="PANTHER" id="PTHR12149:SF8">
    <property type="entry name" value="PROTEIN-RIBULOSAMINE 3-KINASE"/>
    <property type="match status" value="1"/>
</dbReference>